<dbReference type="Pfam" id="PF07244">
    <property type="entry name" value="POTRA"/>
    <property type="match status" value="1"/>
</dbReference>
<dbReference type="RefSeq" id="WP_163960076.1">
    <property type="nucleotide sequence ID" value="NZ_JAAIVB010000008.1"/>
</dbReference>
<dbReference type="InterPro" id="IPR000184">
    <property type="entry name" value="Bac_surfAg_D15"/>
</dbReference>
<dbReference type="Proteomes" id="UP000482155">
    <property type="component" value="Unassembled WGS sequence"/>
</dbReference>
<protein>
    <recommendedName>
        <fullName evidence="3">Translocation and assembly module subunit TamA</fullName>
    </recommendedName>
    <alternativeName>
        <fullName evidence="9">Autotransporter assembly factor TamA</fullName>
    </alternativeName>
</protein>
<evidence type="ECO:0000313" key="13">
    <source>
        <dbReference type="EMBL" id="NEX59684.1"/>
    </source>
</evidence>
<feature type="region of interest" description="Disordered" evidence="11">
    <location>
        <begin position="1"/>
        <end position="24"/>
    </location>
</feature>
<keyword evidence="6" id="KW-0732">Signal</keyword>
<evidence type="ECO:0000256" key="11">
    <source>
        <dbReference type="SAM" id="MobiDB-lite"/>
    </source>
</evidence>
<dbReference type="InterPro" id="IPR034746">
    <property type="entry name" value="POTRA"/>
</dbReference>
<keyword evidence="5" id="KW-0812">Transmembrane</keyword>
<dbReference type="Gene3D" id="2.40.160.50">
    <property type="entry name" value="membrane protein fhac: a member of the omp85/tpsb transporter family"/>
    <property type="match status" value="1"/>
</dbReference>
<dbReference type="InterPro" id="IPR010827">
    <property type="entry name" value="BamA/TamA_POTRA"/>
</dbReference>
<feature type="domain" description="POTRA" evidence="12">
    <location>
        <begin position="227"/>
        <end position="301"/>
    </location>
</feature>
<accession>A0A6B3SFQ1</accession>
<keyword evidence="4" id="KW-1134">Transmembrane beta strand</keyword>
<dbReference type="Pfam" id="PF17243">
    <property type="entry name" value="POTRA_TamA_1"/>
    <property type="match status" value="1"/>
</dbReference>
<evidence type="ECO:0000256" key="5">
    <source>
        <dbReference type="ARBA" id="ARBA00022692"/>
    </source>
</evidence>
<evidence type="ECO:0000313" key="14">
    <source>
        <dbReference type="Proteomes" id="UP000482155"/>
    </source>
</evidence>
<evidence type="ECO:0000256" key="1">
    <source>
        <dbReference type="ARBA" id="ARBA00004442"/>
    </source>
</evidence>
<dbReference type="EMBL" id="JAAIVB010000008">
    <property type="protein sequence ID" value="NEX59684.1"/>
    <property type="molecule type" value="Genomic_DNA"/>
</dbReference>
<evidence type="ECO:0000259" key="12">
    <source>
        <dbReference type="PROSITE" id="PS51779"/>
    </source>
</evidence>
<organism evidence="13 14">
    <name type="scientific">Noviherbaspirillum galbum</name>
    <dbReference type="NCBI Taxonomy" id="2709383"/>
    <lineage>
        <taxon>Bacteria</taxon>
        <taxon>Pseudomonadati</taxon>
        <taxon>Pseudomonadota</taxon>
        <taxon>Betaproteobacteria</taxon>
        <taxon>Burkholderiales</taxon>
        <taxon>Oxalobacteraceae</taxon>
        <taxon>Noviherbaspirillum</taxon>
    </lineage>
</organism>
<evidence type="ECO:0000256" key="8">
    <source>
        <dbReference type="ARBA" id="ARBA00023237"/>
    </source>
</evidence>
<reference evidence="13 14" key="1">
    <citation type="submission" date="2020-02" db="EMBL/GenBank/DDBJ databases">
        <authorList>
            <person name="Kim M.K."/>
        </authorList>
    </citation>
    <scope>NUCLEOTIDE SEQUENCE [LARGE SCALE GENOMIC DNA]</scope>
    <source>
        <strain evidence="13 14">17J57-3</strain>
    </source>
</reference>
<dbReference type="PANTHER" id="PTHR12815:SF47">
    <property type="entry name" value="TRANSLOCATION AND ASSEMBLY MODULE SUBUNIT TAMA"/>
    <property type="match status" value="1"/>
</dbReference>
<keyword evidence="8" id="KW-0998">Cell outer membrane</keyword>
<dbReference type="GO" id="GO:0009279">
    <property type="term" value="C:cell outer membrane"/>
    <property type="evidence" value="ECO:0007669"/>
    <property type="project" value="UniProtKB-SubCell"/>
</dbReference>
<keyword evidence="14" id="KW-1185">Reference proteome</keyword>
<comment type="subcellular location">
    <subcellularLocation>
        <location evidence="1">Cell outer membrane</location>
    </subcellularLocation>
</comment>
<evidence type="ECO:0000256" key="4">
    <source>
        <dbReference type="ARBA" id="ARBA00022452"/>
    </source>
</evidence>
<comment type="subunit">
    <text evidence="10">Interacts with TamB to form the translocation and assembly module (TAM).</text>
</comment>
<gene>
    <name evidence="13" type="ORF">G3574_01205</name>
</gene>
<dbReference type="InterPro" id="IPR039910">
    <property type="entry name" value="D15-like"/>
</dbReference>
<dbReference type="AlphaFoldDB" id="A0A6B3SFQ1"/>
<proteinExistence type="inferred from homology"/>
<evidence type="ECO:0000256" key="9">
    <source>
        <dbReference type="ARBA" id="ARBA00033063"/>
    </source>
</evidence>
<evidence type="ECO:0000256" key="6">
    <source>
        <dbReference type="ARBA" id="ARBA00022729"/>
    </source>
</evidence>
<comment type="caution">
    <text evidence="13">The sequence shown here is derived from an EMBL/GenBank/DDBJ whole genome shotgun (WGS) entry which is preliminary data.</text>
</comment>
<dbReference type="InterPro" id="IPR035243">
    <property type="entry name" value="TamA_POTRA_Dom_1"/>
</dbReference>
<evidence type="ECO:0000256" key="2">
    <source>
        <dbReference type="ARBA" id="ARBA00010248"/>
    </source>
</evidence>
<evidence type="ECO:0000256" key="10">
    <source>
        <dbReference type="ARBA" id="ARBA00093548"/>
    </source>
</evidence>
<dbReference type="Gene3D" id="3.10.20.310">
    <property type="entry name" value="membrane protein fhac"/>
    <property type="match status" value="3"/>
</dbReference>
<dbReference type="PROSITE" id="PS51779">
    <property type="entry name" value="POTRA"/>
    <property type="match status" value="1"/>
</dbReference>
<comment type="similarity">
    <text evidence="2">Belongs to the TamA family.</text>
</comment>
<evidence type="ECO:0000256" key="3">
    <source>
        <dbReference type="ARBA" id="ARBA00015419"/>
    </source>
</evidence>
<sequence length="608" mass="67104">MAPPVRRQHLATPDTPPAPDSRRSSQARHALAAFLLTLLFLQAGPALGAAYQVELEGLDGFRALSSLLNQHVALLRRQEDAIISDEELTRLMNAAPDDVRELLATQGYFSPAITSSLDLSGGERVARLKVDPGPPTTITRVDLRFKGEIVDGPRADPRRVERLKRRWSLDPGDRFTQQAWVNAKNELLKGLLAADFAAAGIVHSEALIQRENHGAVLSIDVDSGPAFTFGTLEVHGLQRYSRDLIDLLNPISPGDAYSLEKLNEFQSRLEDTGYFRTAFTTVEADVNHPKNSPVRVDLVENTSKRLSFGVGYSTDTGARLQAKWLDRNFLMRNWRLESELRIDRDTRLLGSELFFPAIQNGWQPSVGAHLERTVAAGETDDKLRLVSRLSSANKADEKVWSVGYYGDQQRIGDFEATRQAVLLSFNYTQRRLDHPLTPRRGYLLAAEIGAGPKGLVNETNILRTVVRGTTLIPFAPRWQAIFRGFAGQVFGGSRLTVPGDLLFRAGGDQSVRGYGYNTLGPAQNDAIVGGPVSAVLSAEVVYFFKPPWGVAAFTDAGNAADSWREFRFAHGTGVGARWRSPIGPVNVDLAYNHETHRPRLHFSVGYGF</sequence>
<evidence type="ECO:0000256" key="7">
    <source>
        <dbReference type="ARBA" id="ARBA00023136"/>
    </source>
</evidence>
<dbReference type="Pfam" id="PF01103">
    <property type="entry name" value="Omp85"/>
    <property type="match status" value="1"/>
</dbReference>
<name>A0A6B3SFQ1_9BURK</name>
<keyword evidence="7" id="KW-0472">Membrane</keyword>
<dbReference type="PANTHER" id="PTHR12815">
    <property type="entry name" value="SORTING AND ASSEMBLY MACHINERY SAMM50 PROTEIN FAMILY MEMBER"/>
    <property type="match status" value="1"/>
</dbReference>